<evidence type="ECO:0000256" key="1">
    <source>
        <dbReference type="SAM" id="MobiDB-lite"/>
    </source>
</evidence>
<keyword evidence="2" id="KW-0812">Transmembrane</keyword>
<feature type="transmembrane region" description="Helical" evidence="2">
    <location>
        <begin position="1186"/>
        <end position="1212"/>
    </location>
</feature>
<evidence type="ECO:0000256" key="2">
    <source>
        <dbReference type="SAM" id="Phobius"/>
    </source>
</evidence>
<dbReference type="Proteomes" id="UP000034493">
    <property type="component" value="Unassembled WGS sequence"/>
</dbReference>
<keyword evidence="2" id="KW-1133">Transmembrane helix</keyword>
<feature type="compositionally biased region" description="Pro residues" evidence="1">
    <location>
        <begin position="902"/>
        <end position="947"/>
    </location>
</feature>
<evidence type="ECO:0000313" key="3">
    <source>
        <dbReference type="EMBL" id="KKS02894.1"/>
    </source>
</evidence>
<feature type="compositionally biased region" description="Basic and acidic residues" evidence="1">
    <location>
        <begin position="370"/>
        <end position="380"/>
    </location>
</feature>
<proteinExistence type="predicted"/>
<dbReference type="PANTHER" id="PTHR33472:SF28">
    <property type="entry name" value="BROMO AND FHA DOMAIN-CONTAINING PROTEIN DDB_G0267958"/>
    <property type="match status" value="1"/>
</dbReference>
<feature type="region of interest" description="Disordered" evidence="1">
    <location>
        <begin position="458"/>
        <end position="515"/>
    </location>
</feature>
<dbReference type="EMBL" id="LCBC01000026">
    <property type="protein sequence ID" value="KKS02894.1"/>
    <property type="molecule type" value="Genomic_DNA"/>
</dbReference>
<evidence type="ECO:0000313" key="4">
    <source>
        <dbReference type="Proteomes" id="UP000034493"/>
    </source>
</evidence>
<feature type="compositionally biased region" description="Low complexity" evidence="1">
    <location>
        <begin position="349"/>
        <end position="358"/>
    </location>
</feature>
<protein>
    <submittedName>
        <fullName evidence="3">Hemolysin-type calcium-binding region</fullName>
    </submittedName>
</protein>
<feature type="region of interest" description="Disordered" evidence="1">
    <location>
        <begin position="346"/>
        <end position="382"/>
    </location>
</feature>
<name>A0A0G0VPQ6_9BACT</name>
<feature type="transmembrane region" description="Helical" evidence="2">
    <location>
        <begin position="18"/>
        <end position="39"/>
    </location>
</feature>
<reference evidence="3 4" key="1">
    <citation type="journal article" date="2015" name="Nature">
        <title>rRNA introns, odd ribosomes, and small enigmatic genomes across a large radiation of phyla.</title>
        <authorList>
            <person name="Brown C.T."/>
            <person name="Hug L.A."/>
            <person name="Thomas B.C."/>
            <person name="Sharon I."/>
            <person name="Castelle C.J."/>
            <person name="Singh A."/>
            <person name="Wilkins M.J."/>
            <person name="Williams K.H."/>
            <person name="Banfield J.F."/>
        </authorList>
    </citation>
    <scope>NUCLEOTIDE SEQUENCE [LARGE SCALE GENOMIC DNA]</scope>
</reference>
<gene>
    <name evidence="3" type="ORF">UU56_C0026G0004</name>
</gene>
<accession>A0A0G0VPQ6</accession>
<dbReference type="AlphaFoldDB" id="A0A0G0VPQ6"/>
<organism evidence="3 4">
    <name type="scientific">Candidatus Curtissbacteria bacterium GW2011_GWA2_41_24</name>
    <dbReference type="NCBI Taxonomy" id="1618411"/>
    <lineage>
        <taxon>Bacteria</taxon>
        <taxon>Candidatus Curtissiibacteriota</taxon>
    </lineage>
</organism>
<feature type="compositionally biased region" description="Low complexity" evidence="1">
    <location>
        <begin position="774"/>
        <end position="901"/>
    </location>
</feature>
<feature type="region of interest" description="Disordered" evidence="1">
    <location>
        <begin position="740"/>
        <end position="955"/>
    </location>
</feature>
<sequence>MSNTADIAKERSGLGRKLVTAGAIGVGAVAGVCTVREILRRRQSAPQRPLGDQEFDLPKSFKGPIEADLAVQEPVVIPQIPKSILIDIQNFLQRGQKAPPITAELTQFLQDYEQEPDRDPVVAWDRAEEIVSEEFAIFLDVLDEQVRQNVEERGFRVNPEFQSPFGNEDGLVPQVIKDDIKDQLWNGTDKSAEALEALLEVGYIRSAGVEALERYLQMNMLPSLATLRDSRDVSQAAKELSTAIGHLIDTDQQGATPFIQRNLEFKKASLEFGDPSSYAVRVKAVCDTVDSAIPEIERVESFKDISEAEDLIRGVQVNDEDKLGEARINLHQAALDVAFDANGVRKPPEAAAVAPPAEGKGKGKSGGKPPIDEEGRERQRDRRCKKGLLAGAVLLSLAAGFGGGYIYKDVRGPEAAPQPVSQLNIGTVTQTLNNIVNEVVGDRLDKIENRLGEIEDRLEQDQPQQQAPQAPTPATPQAPETPEVPGVGGQIAPQPQELPNTGTGGVVPAESTSQLSDEQIHEILGETLKVEIDGSNRPEGFDTVDWAVTREIEEKTGIDLREADPTGATDWRFLGALASDQNPAKQATDFNLVPNGQEITFEVGPGTTQAFRDANLPISVSIADLLDEESQSTSLPGSAGEAQAATQEASSIPNVDFVVTNIDNAQDGDNTAVITGLSGGGQEVKVSVTPAASINQLGLDKGEEVAVRANQLANGFTVTNLDNGQILVLRSGGFIPVFPKSADSNDGTPIPTDEGTPIPTDGTVVPESVNNDFPTPTRVPHTPTPVPTSTEFPTPTRVPHTPTPVATSTEFPTPTKVPHTPTPVVTETPTRTPTNTPTATRTPTPTPTQTPTATPTETPTNTPTATATLSPTPTETVTASPTPTGTVTVTPSRTPTRTPTVSPSPSPSPSPLPSPIPPTPPVTPPAAPPPPPAEVIPPPPPPAPPAPTGFALGDRFDDFSRQEGLASFAVADRVGNIQIVRGDQVITGGQVEEAPFGEANVLSAGEWNYNVPTYNVPLNANFGQLIGGGIEAADNQDIVTIHRRIDTGVNPIGEVKTAVALEDVQVGDQLVVTMADGTQKTQTVTLVGHNLDPRTVMNPDAHQTIIYTCEEDLPKFGESERLVIVASDAMPPIEAEPVSDTTANDQPVIVNDSSAQVNTQSDLPDQDQIQAQSQIQVQAQSWLDSILIRILMSLLVPFVALGSTLSAGGLAIHKMRQAQRNLNIN</sequence>
<dbReference type="PANTHER" id="PTHR33472">
    <property type="entry name" value="OS01G0106600 PROTEIN"/>
    <property type="match status" value="1"/>
</dbReference>
<comment type="caution">
    <text evidence="3">The sequence shown here is derived from an EMBL/GenBank/DDBJ whole genome shotgun (WGS) entry which is preliminary data.</text>
</comment>
<keyword evidence="2" id="KW-0472">Membrane</keyword>